<sequence>MSKQLQALLELHQLERLEVGLFRGKCENLGLPQVYGGQVIGQALSASGSTVDVNRTVHSFHSYFLHPGDITKPIIYDVEKLRDGKSFSTRRVKAIQNGRPIFYLTASYLGDDEGFDHQEVTMPNVHGPEGLPSESQLAESLAEYLPEHIQKAFCGEKAIEVRPVVVNNPLNPEKLPAKQYLWIKANGQLPDDPILHQCLLGYGSDWGFLVTALFPHGVSLLTPKFQVATIDHSMWFHRPFKMDEWLLYVIESPTTSNTRGLVRGEIYNQQGQLVATAVQEGVMRFRNQ</sequence>
<evidence type="ECO:0000313" key="11">
    <source>
        <dbReference type="EMBL" id="RCS73485.1"/>
    </source>
</evidence>
<keyword evidence="12" id="KW-1185">Reference proteome</keyword>
<comment type="catalytic activity">
    <reaction evidence="6">
        <text>a fatty acyl-CoA + H2O = a fatty acid + CoA + H(+)</text>
        <dbReference type="Rhea" id="RHEA:16781"/>
        <dbReference type="ChEBI" id="CHEBI:15377"/>
        <dbReference type="ChEBI" id="CHEBI:15378"/>
        <dbReference type="ChEBI" id="CHEBI:28868"/>
        <dbReference type="ChEBI" id="CHEBI:57287"/>
        <dbReference type="ChEBI" id="CHEBI:77636"/>
        <dbReference type="EC" id="3.1.2.20"/>
    </reaction>
    <physiologicalReaction direction="left-to-right" evidence="6">
        <dbReference type="Rhea" id="RHEA:16782"/>
    </physiologicalReaction>
</comment>
<keyword evidence="4" id="KW-0443">Lipid metabolism</keyword>
<gene>
    <name evidence="11" type="primary">tesB</name>
    <name evidence="11" type="ORF">CIK83_07555</name>
</gene>
<dbReference type="PANTHER" id="PTHR11066:SF34">
    <property type="entry name" value="ACYL-COENZYME A THIOESTERASE 8"/>
    <property type="match status" value="1"/>
</dbReference>
<evidence type="ECO:0000256" key="1">
    <source>
        <dbReference type="ARBA" id="ARBA00006538"/>
    </source>
</evidence>
<comment type="similarity">
    <text evidence="1">Belongs to the C/M/P thioester hydrolase family.</text>
</comment>
<protein>
    <recommendedName>
        <fullName evidence="7">Acyl-CoA thioesterase 2</fullName>
        <ecNumber evidence="5">3.1.2.20</ecNumber>
    </recommendedName>
    <alternativeName>
        <fullName evidence="8">Thioesterase II</fullName>
    </alternativeName>
</protein>
<dbReference type="GeneID" id="303188772"/>
<comment type="subunit">
    <text evidence="2">Homotetramer.</text>
</comment>
<reference evidence="11 12" key="1">
    <citation type="journal article" date="2017" name="Elife">
        <title>Extensive horizontal gene transfer in cheese-associated bacteria.</title>
        <authorList>
            <person name="Bonham K.S."/>
            <person name="Wolfe B.E."/>
            <person name="Dutton R.J."/>
        </authorList>
    </citation>
    <scope>NUCLEOTIDE SEQUENCE [LARGE SCALE GENOMIC DNA]</scope>
    <source>
        <strain evidence="11 12">JB196</strain>
    </source>
</reference>
<proteinExistence type="inferred from homology"/>
<organism evidence="11 12">
    <name type="scientific">Vibrio casei</name>
    <dbReference type="NCBI Taxonomy" id="673372"/>
    <lineage>
        <taxon>Bacteria</taxon>
        <taxon>Pseudomonadati</taxon>
        <taxon>Pseudomonadota</taxon>
        <taxon>Gammaproteobacteria</taxon>
        <taxon>Vibrionales</taxon>
        <taxon>Vibrionaceae</taxon>
        <taxon>Vibrio</taxon>
    </lineage>
</organism>
<dbReference type="InterPro" id="IPR003703">
    <property type="entry name" value="Acyl_CoA_thio"/>
</dbReference>
<feature type="domain" description="Acyl-CoA thioesterase-like N-terminal HotDog" evidence="10">
    <location>
        <begin position="34"/>
        <end position="108"/>
    </location>
</feature>
<dbReference type="AlphaFoldDB" id="A0A368LNU3"/>
<dbReference type="FunFam" id="2.40.160.210:FF:000001">
    <property type="entry name" value="Acyl-CoA thioesterase II"/>
    <property type="match status" value="1"/>
</dbReference>
<dbReference type="GO" id="GO:0006637">
    <property type="term" value="P:acyl-CoA metabolic process"/>
    <property type="evidence" value="ECO:0007669"/>
    <property type="project" value="InterPro"/>
</dbReference>
<dbReference type="InterPro" id="IPR029069">
    <property type="entry name" value="HotDog_dom_sf"/>
</dbReference>
<dbReference type="Proteomes" id="UP000252479">
    <property type="component" value="Unassembled WGS sequence"/>
</dbReference>
<evidence type="ECO:0000256" key="6">
    <source>
        <dbReference type="ARBA" id="ARBA00050943"/>
    </source>
</evidence>
<evidence type="ECO:0000259" key="9">
    <source>
        <dbReference type="Pfam" id="PF02551"/>
    </source>
</evidence>
<evidence type="ECO:0000256" key="5">
    <source>
        <dbReference type="ARBA" id="ARBA00038894"/>
    </source>
</evidence>
<name>A0A368LNU3_9VIBR</name>
<dbReference type="RefSeq" id="WP_086959199.1">
    <property type="nucleotide sequence ID" value="NZ_AP018680.1"/>
</dbReference>
<dbReference type="GO" id="GO:0047617">
    <property type="term" value="F:fatty acyl-CoA hydrolase activity"/>
    <property type="evidence" value="ECO:0007669"/>
    <property type="project" value="UniProtKB-EC"/>
</dbReference>
<evidence type="ECO:0000259" key="10">
    <source>
        <dbReference type="Pfam" id="PF13622"/>
    </source>
</evidence>
<dbReference type="PANTHER" id="PTHR11066">
    <property type="entry name" value="ACYL-COA THIOESTERASE"/>
    <property type="match status" value="1"/>
</dbReference>
<dbReference type="InterPro" id="IPR025652">
    <property type="entry name" value="TesB_C"/>
</dbReference>
<dbReference type="InterPro" id="IPR049449">
    <property type="entry name" value="TesB_ACOT8-like_N"/>
</dbReference>
<comment type="caution">
    <text evidence="11">The sequence shown here is derived from an EMBL/GenBank/DDBJ whole genome shotgun (WGS) entry which is preliminary data.</text>
</comment>
<dbReference type="GO" id="GO:0009062">
    <property type="term" value="P:fatty acid catabolic process"/>
    <property type="evidence" value="ECO:0007669"/>
    <property type="project" value="TreeGrafter"/>
</dbReference>
<evidence type="ECO:0000256" key="4">
    <source>
        <dbReference type="ARBA" id="ARBA00023098"/>
    </source>
</evidence>
<dbReference type="EMBL" id="QPGL01000001">
    <property type="protein sequence ID" value="RCS73485.1"/>
    <property type="molecule type" value="Genomic_DNA"/>
</dbReference>
<feature type="domain" description="Acyl-CoA thioesterase 2 C-terminal" evidence="9">
    <location>
        <begin position="151"/>
        <end position="282"/>
    </location>
</feature>
<evidence type="ECO:0000256" key="3">
    <source>
        <dbReference type="ARBA" id="ARBA00022801"/>
    </source>
</evidence>
<accession>A0A368LNU3</accession>
<dbReference type="CDD" id="cd03445">
    <property type="entry name" value="Thioesterase_II_repeat2"/>
    <property type="match status" value="1"/>
</dbReference>
<keyword evidence="3" id="KW-0378">Hydrolase</keyword>
<dbReference type="Pfam" id="PF13622">
    <property type="entry name" value="4HBT_3"/>
    <property type="match status" value="1"/>
</dbReference>
<evidence type="ECO:0000313" key="12">
    <source>
        <dbReference type="Proteomes" id="UP000252479"/>
    </source>
</evidence>
<dbReference type="SUPFAM" id="SSF54637">
    <property type="entry name" value="Thioesterase/thiol ester dehydrase-isomerase"/>
    <property type="match status" value="2"/>
</dbReference>
<dbReference type="OrthoDB" id="9781019at2"/>
<dbReference type="GO" id="GO:0005829">
    <property type="term" value="C:cytosol"/>
    <property type="evidence" value="ECO:0007669"/>
    <property type="project" value="TreeGrafter"/>
</dbReference>
<evidence type="ECO:0000256" key="2">
    <source>
        <dbReference type="ARBA" id="ARBA00011881"/>
    </source>
</evidence>
<dbReference type="EC" id="3.1.2.20" evidence="5"/>
<dbReference type="NCBIfam" id="TIGR00189">
    <property type="entry name" value="tesB"/>
    <property type="match status" value="1"/>
</dbReference>
<dbReference type="Pfam" id="PF02551">
    <property type="entry name" value="Acyl_CoA_thio"/>
    <property type="match status" value="1"/>
</dbReference>
<dbReference type="InterPro" id="IPR042171">
    <property type="entry name" value="Acyl-CoA_hotdog"/>
</dbReference>
<dbReference type="Gene3D" id="2.40.160.210">
    <property type="entry name" value="Acyl-CoA thioesterase, double hotdog domain"/>
    <property type="match status" value="1"/>
</dbReference>
<evidence type="ECO:0000256" key="7">
    <source>
        <dbReference type="ARBA" id="ARBA00071120"/>
    </source>
</evidence>
<dbReference type="CDD" id="cd03444">
    <property type="entry name" value="Thioesterase_II_repeat1"/>
    <property type="match status" value="1"/>
</dbReference>
<evidence type="ECO:0000256" key="8">
    <source>
        <dbReference type="ARBA" id="ARBA00079653"/>
    </source>
</evidence>